<reference evidence="2" key="1">
    <citation type="submission" date="2019-04" db="EMBL/GenBank/DDBJ databases">
        <authorList>
            <person name="Alioto T."/>
            <person name="Alioto T."/>
        </authorList>
    </citation>
    <scope>NUCLEOTIDE SEQUENCE [LARGE SCALE GENOMIC DNA]</scope>
</reference>
<evidence type="ECO:0000313" key="3">
    <source>
        <dbReference type="Proteomes" id="UP000335636"/>
    </source>
</evidence>
<proteinExistence type="predicted"/>
<keyword evidence="3" id="KW-1185">Reference proteome</keyword>
<feature type="compositionally biased region" description="Low complexity" evidence="1">
    <location>
        <begin position="1"/>
        <end position="19"/>
    </location>
</feature>
<feature type="region of interest" description="Disordered" evidence="1">
    <location>
        <begin position="1"/>
        <end position="55"/>
    </location>
</feature>
<sequence length="124" mass="12646">MSSEPSAPGGSPRTPRPGTQKSSGSATKKGERSVKEKPPAVLPPVGEEEPKNPGTLAAGLAALNVPPPLVAGLASLGSESRLGRWSVERGLEDPTLVRDANQNNMVKARSLAHPCNCSDSEGGG</sequence>
<evidence type="ECO:0000313" key="2">
    <source>
        <dbReference type="EMBL" id="VTJ69244.1"/>
    </source>
</evidence>
<comment type="caution">
    <text evidence="2">The sequence shown here is derived from an EMBL/GenBank/DDBJ whole genome shotgun (WGS) entry which is preliminary data.</text>
</comment>
<accession>A0A5E4BHP2</accession>
<dbReference type="AlphaFoldDB" id="A0A5E4BHP2"/>
<dbReference type="Proteomes" id="UP000335636">
    <property type="component" value="Unassembled WGS sequence"/>
</dbReference>
<gene>
    <name evidence="2" type="ORF">MONAX_5E042592</name>
</gene>
<feature type="compositionally biased region" description="Basic and acidic residues" evidence="1">
    <location>
        <begin position="28"/>
        <end position="38"/>
    </location>
</feature>
<name>A0A5E4BHP2_MARMO</name>
<evidence type="ECO:0000256" key="1">
    <source>
        <dbReference type="SAM" id="MobiDB-lite"/>
    </source>
</evidence>
<protein>
    <submittedName>
        <fullName evidence="2">Uncharacterized protein</fullName>
    </submittedName>
</protein>
<dbReference type="EMBL" id="CABDUW010000453">
    <property type="protein sequence ID" value="VTJ69244.1"/>
    <property type="molecule type" value="Genomic_DNA"/>
</dbReference>
<organism evidence="2 3">
    <name type="scientific">Marmota monax</name>
    <name type="common">Woodchuck</name>
    <dbReference type="NCBI Taxonomy" id="9995"/>
    <lineage>
        <taxon>Eukaryota</taxon>
        <taxon>Metazoa</taxon>
        <taxon>Chordata</taxon>
        <taxon>Craniata</taxon>
        <taxon>Vertebrata</taxon>
        <taxon>Euteleostomi</taxon>
        <taxon>Mammalia</taxon>
        <taxon>Eutheria</taxon>
        <taxon>Euarchontoglires</taxon>
        <taxon>Glires</taxon>
        <taxon>Rodentia</taxon>
        <taxon>Sciuromorpha</taxon>
        <taxon>Sciuridae</taxon>
        <taxon>Xerinae</taxon>
        <taxon>Marmotini</taxon>
        <taxon>Marmota</taxon>
    </lineage>
</organism>